<dbReference type="OrthoDB" id="996720at2759"/>
<accession>A0A0M8MQ21</accession>
<sequence>MNLLRQIPRLFLRRRTLRGFHTQPVTMAKSKNHTNHNQSRKAHRNGIKKPKTNRYPSLRGVDPKFLRNQRYAKHGTEKAVREARAAASA</sequence>
<evidence type="ECO:0000256" key="2">
    <source>
        <dbReference type="ARBA" id="ARBA00022980"/>
    </source>
</evidence>
<dbReference type="EMBL" id="LGAV01000003">
    <property type="protein sequence ID" value="KOS14527.1"/>
    <property type="molecule type" value="Genomic_DNA"/>
</dbReference>
<dbReference type="AlphaFoldDB" id="A0A0M8MQ21"/>
<evidence type="ECO:0000256" key="5">
    <source>
        <dbReference type="SAM" id="MobiDB-lite"/>
    </source>
</evidence>
<dbReference type="STRING" id="77020.A0A0M8MQ21"/>
<keyword evidence="2 4" id="KW-0689">Ribosomal protein</keyword>
<evidence type="ECO:0000256" key="1">
    <source>
        <dbReference type="ARBA" id="ARBA00010247"/>
    </source>
</evidence>
<dbReference type="Gene3D" id="6.10.140.1730">
    <property type="match status" value="1"/>
</dbReference>
<evidence type="ECO:0000313" key="7">
    <source>
        <dbReference type="Proteomes" id="UP000037751"/>
    </source>
</evidence>
<organism evidence="6 7">
    <name type="scientific">Malassezia pachydermatis</name>
    <dbReference type="NCBI Taxonomy" id="77020"/>
    <lineage>
        <taxon>Eukaryota</taxon>
        <taxon>Fungi</taxon>
        <taxon>Dikarya</taxon>
        <taxon>Basidiomycota</taxon>
        <taxon>Ustilaginomycotina</taxon>
        <taxon>Malasseziomycetes</taxon>
        <taxon>Malasseziales</taxon>
        <taxon>Malasseziaceae</taxon>
        <taxon>Malassezia</taxon>
    </lineage>
</organism>
<dbReference type="GO" id="GO:0003735">
    <property type="term" value="F:structural constituent of ribosome"/>
    <property type="evidence" value="ECO:0007669"/>
    <property type="project" value="UniProtKB-UniRule"/>
</dbReference>
<dbReference type="GeneID" id="28727250"/>
<keyword evidence="3 4" id="KW-0687">Ribonucleoprotein</keyword>
<dbReference type="PANTHER" id="PTHR12884">
    <property type="entry name" value="60S RIBOSOMAL PROTEIN L29"/>
    <property type="match status" value="1"/>
</dbReference>
<evidence type="ECO:0000256" key="4">
    <source>
        <dbReference type="RuleBase" id="RU364026"/>
    </source>
</evidence>
<comment type="caution">
    <text evidence="6">The sequence shown here is derived from an EMBL/GenBank/DDBJ whole genome shotgun (WGS) entry which is preliminary data.</text>
</comment>
<comment type="similarity">
    <text evidence="1 4">Belongs to the eukaryotic ribosomal protein eL29 family.</text>
</comment>
<dbReference type="InterPro" id="IPR002673">
    <property type="entry name" value="Ribosomal_eL29"/>
</dbReference>
<evidence type="ECO:0000256" key="3">
    <source>
        <dbReference type="ARBA" id="ARBA00023274"/>
    </source>
</evidence>
<dbReference type="VEuPathDB" id="FungiDB:Malapachy_0862"/>
<name>A0A0M8MQ21_9BASI</name>
<evidence type="ECO:0000313" key="6">
    <source>
        <dbReference type="EMBL" id="KOS14527.1"/>
    </source>
</evidence>
<dbReference type="GO" id="GO:0002181">
    <property type="term" value="P:cytoplasmic translation"/>
    <property type="evidence" value="ECO:0007669"/>
    <property type="project" value="TreeGrafter"/>
</dbReference>
<proteinExistence type="inferred from homology"/>
<reference evidence="6 7" key="1">
    <citation type="submission" date="2015-07" db="EMBL/GenBank/DDBJ databases">
        <title>Draft Genome Sequence of Malassezia furfur CBS1878 and Malassezia pachydermatis CBS1879.</title>
        <authorList>
            <person name="Triana S."/>
            <person name="Ohm R."/>
            <person name="Gonzalez A."/>
            <person name="DeCock H."/>
            <person name="Restrepo S."/>
            <person name="Celis A."/>
        </authorList>
    </citation>
    <scope>NUCLEOTIDE SEQUENCE [LARGE SCALE GENOMIC DNA]</scope>
    <source>
        <strain evidence="6 7">CBS 1879</strain>
    </source>
</reference>
<feature type="region of interest" description="Disordered" evidence="5">
    <location>
        <begin position="21"/>
        <end position="60"/>
    </location>
</feature>
<dbReference type="GO" id="GO:0022625">
    <property type="term" value="C:cytosolic large ribosomal subunit"/>
    <property type="evidence" value="ECO:0007669"/>
    <property type="project" value="TreeGrafter"/>
</dbReference>
<feature type="compositionally biased region" description="Basic residues" evidence="5">
    <location>
        <begin position="30"/>
        <end position="52"/>
    </location>
</feature>
<dbReference type="PANTHER" id="PTHR12884:SF0">
    <property type="entry name" value="60S RIBOSOMAL PROTEIN L29"/>
    <property type="match status" value="1"/>
</dbReference>
<dbReference type="Proteomes" id="UP000037751">
    <property type="component" value="Unassembled WGS sequence"/>
</dbReference>
<dbReference type="Pfam" id="PF01779">
    <property type="entry name" value="Ribosomal_L29e"/>
    <property type="match status" value="1"/>
</dbReference>
<keyword evidence="7" id="KW-1185">Reference proteome</keyword>
<dbReference type="RefSeq" id="XP_017992159.1">
    <property type="nucleotide sequence ID" value="XM_018135375.1"/>
</dbReference>
<gene>
    <name evidence="6" type="ORF">Malapachy_0862</name>
</gene>
<protein>
    <recommendedName>
        <fullName evidence="4">60S ribosomal protein L29</fullName>
    </recommendedName>
</protein>